<dbReference type="NCBIfam" id="TIGR01678">
    <property type="entry name" value="FAD_lactone_ox"/>
    <property type="match status" value="1"/>
</dbReference>
<dbReference type="GO" id="GO:0003885">
    <property type="term" value="F:D-arabinono-1,4-lactone oxidase activity"/>
    <property type="evidence" value="ECO:0007669"/>
    <property type="project" value="UniProtKB-UniRule"/>
</dbReference>
<comment type="catalytic activity">
    <reaction evidence="9">
        <text>D-arabinono-1,4-lactone + O2 = dehydro-D-arabinono-1,4-lactone + H2O2 + H(+)</text>
        <dbReference type="Rhea" id="RHEA:23756"/>
        <dbReference type="ChEBI" id="CHEBI:15378"/>
        <dbReference type="ChEBI" id="CHEBI:15379"/>
        <dbReference type="ChEBI" id="CHEBI:16240"/>
        <dbReference type="ChEBI" id="CHEBI:16292"/>
        <dbReference type="ChEBI" id="CHEBI:58277"/>
        <dbReference type="EC" id="1.1.3.37"/>
    </reaction>
</comment>
<sequence>MDPNAYSHFHAYTTPLIAELSWDPVSQKHIPFRASLRHKHSTWARTFYSRPELYLQPESIEELRLILTLARRLSKNVIVVGSGHSPSDMTCHTNWMVNLDNFRQVLSEDRESKTIVVEAGIRLHQFLDELDKRGWAVPNLGSITEQSIAGAIATSTHGSTLQHGILSESVVMLRIMLASGKVVECTKDLNSELFQAALVSLGALGIVVAVGFQAVEGYKIRWRQEVTTLEKFLANYDTVWHETKFARCWWFPYSERCIVWHGEHTDEPIQEPPKSWYGGSFGRWTYETMLYVTTWIPSLTPAVERFVFKMQYGWEEGVKGTAVQNSHEALIMDCLFSQLVNEWSLPLDKGPEVIRRLQDWLSHRNELAGIPISSKDIYVHAPIEVRITDSSRSTTPRAWLDQSMSATPTLYLNATLYRPFLKNVAHWERYYEAFEYLMKEMGGKPHWAKNFVSVTPSELFGMYPEMSKWVKMRNQVDPDGVFVTKWLQRHILDAKEADVAIASGEEFKIIEIDE</sequence>
<keyword evidence="5 9" id="KW-0285">Flavoprotein</keyword>
<evidence type="ECO:0000259" key="10">
    <source>
        <dbReference type="PROSITE" id="PS51387"/>
    </source>
</evidence>
<proteinExistence type="inferred from homology"/>
<evidence type="ECO:0000256" key="1">
    <source>
        <dbReference type="ARBA" id="ARBA00001974"/>
    </source>
</evidence>
<dbReference type="AlphaFoldDB" id="U4LR69"/>
<evidence type="ECO:0000256" key="6">
    <source>
        <dbReference type="ARBA" id="ARBA00022827"/>
    </source>
</evidence>
<dbReference type="InterPro" id="IPR016169">
    <property type="entry name" value="FAD-bd_PCMH_sub2"/>
</dbReference>
<accession>U4LR69</accession>
<evidence type="ECO:0000256" key="3">
    <source>
        <dbReference type="ARBA" id="ARBA00005466"/>
    </source>
</evidence>
<comment type="similarity">
    <text evidence="3 9">Belongs to the oxygen-dependent FAD-linked oxidoreductase family.</text>
</comment>
<comment type="cofactor">
    <cofactor evidence="1 9">
        <name>FAD</name>
        <dbReference type="ChEBI" id="CHEBI:57692"/>
    </cofactor>
</comment>
<dbReference type="Gene3D" id="3.30.43.10">
    <property type="entry name" value="Uridine Diphospho-n-acetylenolpyruvylglucosamine Reductase, domain 2"/>
    <property type="match status" value="1"/>
</dbReference>
<dbReference type="InterPro" id="IPR030654">
    <property type="entry name" value="Sugar_lactone_oxidase"/>
</dbReference>
<dbReference type="Proteomes" id="UP000018144">
    <property type="component" value="Unassembled WGS sequence"/>
</dbReference>
<dbReference type="PROSITE" id="PS00862">
    <property type="entry name" value="OX2_COVAL_FAD"/>
    <property type="match status" value="1"/>
</dbReference>
<dbReference type="InterPro" id="IPR010031">
    <property type="entry name" value="FAD_lactone_oxidase-like"/>
</dbReference>
<dbReference type="eggNOG" id="KOG4730">
    <property type="taxonomic scope" value="Eukaryota"/>
</dbReference>
<evidence type="ECO:0000256" key="9">
    <source>
        <dbReference type="RuleBase" id="RU367158"/>
    </source>
</evidence>
<evidence type="ECO:0000256" key="8">
    <source>
        <dbReference type="ARBA" id="ARBA00033418"/>
    </source>
</evidence>
<evidence type="ECO:0000256" key="4">
    <source>
        <dbReference type="ARBA" id="ARBA00013136"/>
    </source>
</evidence>
<dbReference type="InterPro" id="IPR006093">
    <property type="entry name" value="Oxy_OxRdtase_FAD_BS"/>
</dbReference>
<dbReference type="InterPro" id="IPR016166">
    <property type="entry name" value="FAD-bd_PCMH"/>
</dbReference>
<evidence type="ECO:0000256" key="7">
    <source>
        <dbReference type="ARBA" id="ARBA00023002"/>
    </source>
</evidence>
<dbReference type="Gene3D" id="3.30.465.10">
    <property type="match status" value="1"/>
</dbReference>
<name>U4LR69_PYROM</name>
<dbReference type="GO" id="GO:0031966">
    <property type="term" value="C:mitochondrial membrane"/>
    <property type="evidence" value="ECO:0007669"/>
    <property type="project" value="UniProtKB-SubCell"/>
</dbReference>
<comment type="subcellular location">
    <subcellularLocation>
        <location evidence="9">Mitochondrion membrane</location>
    </subcellularLocation>
</comment>
<evidence type="ECO:0000313" key="11">
    <source>
        <dbReference type="EMBL" id="CCX34074.1"/>
    </source>
</evidence>
<feature type="domain" description="FAD-binding PCMH-type" evidence="10">
    <location>
        <begin position="47"/>
        <end position="217"/>
    </location>
</feature>
<comment type="pathway">
    <text evidence="2 9">Cofactor biosynthesis; D-erythroascorbate biosynthesis; dehydro-D-arabinono-1,4-lactone from D-arabinose: step 2/2.</text>
</comment>
<dbReference type="PROSITE" id="PS51387">
    <property type="entry name" value="FAD_PCMH"/>
    <property type="match status" value="1"/>
</dbReference>
<dbReference type="PANTHER" id="PTHR43762">
    <property type="entry name" value="L-GULONOLACTONE OXIDASE"/>
    <property type="match status" value="1"/>
</dbReference>
<keyword evidence="12" id="KW-1185">Reference proteome</keyword>
<dbReference type="Gene3D" id="3.30.70.2520">
    <property type="match status" value="1"/>
</dbReference>
<keyword evidence="7 9" id="KW-0560">Oxidoreductase</keyword>
<dbReference type="InterPro" id="IPR016167">
    <property type="entry name" value="FAD-bd_PCMH_sub1"/>
</dbReference>
<dbReference type="GO" id="GO:0071949">
    <property type="term" value="F:FAD binding"/>
    <property type="evidence" value="ECO:0007669"/>
    <property type="project" value="UniProtKB-UniRule"/>
</dbReference>
<dbReference type="Pfam" id="PF04030">
    <property type="entry name" value="ALO"/>
    <property type="match status" value="1"/>
</dbReference>
<evidence type="ECO:0000256" key="2">
    <source>
        <dbReference type="ARBA" id="ARBA00005083"/>
    </source>
</evidence>
<dbReference type="Pfam" id="PF01565">
    <property type="entry name" value="FAD_binding_4"/>
    <property type="match status" value="1"/>
</dbReference>
<dbReference type="InterPro" id="IPR007173">
    <property type="entry name" value="ALO_C"/>
</dbReference>
<dbReference type="OMA" id="YPRFGEF"/>
<dbReference type="PIRSF" id="PIRSF000136">
    <property type="entry name" value="LGO_GLO"/>
    <property type="match status" value="1"/>
</dbReference>
<gene>
    <name evidence="11" type="ORF">PCON_02552</name>
</gene>
<keyword evidence="6 9" id="KW-0274">FAD</keyword>
<protein>
    <recommendedName>
        <fullName evidence="4 9">D-arabinono-1,4-lactone oxidase</fullName>
        <shortName evidence="9">ALO</shortName>
        <ecNumber evidence="4 9">1.1.3.37</ecNumber>
    </recommendedName>
    <alternativeName>
        <fullName evidence="8 9">L-galactono-gamma-lactone oxidase</fullName>
    </alternativeName>
</protein>
<dbReference type="OrthoDB" id="610608at2759"/>
<dbReference type="InterPro" id="IPR036318">
    <property type="entry name" value="FAD-bd_PCMH-like_sf"/>
</dbReference>
<evidence type="ECO:0000256" key="5">
    <source>
        <dbReference type="ARBA" id="ARBA00022630"/>
    </source>
</evidence>
<keyword evidence="9" id="KW-0496">Mitochondrion</keyword>
<dbReference type="EC" id="1.1.3.37" evidence="4 9"/>
<dbReference type="PANTHER" id="PTHR43762:SF1">
    <property type="entry name" value="D-ARABINONO-1,4-LACTONE OXIDASE"/>
    <property type="match status" value="1"/>
</dbReference>
<dbReference type="EMBL" id="HF936296">
    <property type="protein sequence ID" value="CCX34074.1"/>
    <property type="molecule type" value="Genomic_DNA"/>
</dbReference>
<dbReference type="SUPFAM" id="SSF56176">
    <property type="entry name" value="FAD-binding/transporter-associated domain-like"/>
    <property type="match status" value="1"/>
</dbReference>
<reference evidence="11 12" key="1">
    <citation type="journal article" date="2013" name="PLoS Genet.">
        <title>The genome and development-dependent transcriptomes of Pyronema confluens: a window into fungal evolution.</title>
        <authorList>
            <person name="Traeger S."/>
            <person name="Altegoer F."/>
            <person name="Freitag M."/>
            <person name="Gabaldon T."/>
            <person name="Kempken F."/>
            <person name="Kumar A."/>
            <person name="Marcet-Houben M."/>
            <person name="Poggeler S."/>
            <person name="Stajich J.E."/>
            <person name="Nowrousian M."/>
        </authorList>
    </citation>
    <scope>NUCLEOTIDE SEQUENCE [LARGE SCALE GENOMIC DNA]</scope>
    <source>
        <strain evidence="12">CBS 100304</strain>
        <tissue evidence="11">Vegetative mycelium</tissue>
    </source>
</reference>
<organism evidence="11 12">
    <name type="scientific">Pyronema omphalodes (strain CBS 100304)</name>
    <name type="common">Pyronema confluens</name>
    <dbReference type="NCBI Taxonomy" id="1076935"/>
    <lineage>
        <taxon>Eukaryota</taxon>
        <taxon>Fungi</taxon>
        <taxon>Dikarya</taxon>
        <taxon>Ascomycota</taxon>
        <taxon>Pezizomycotina</taxon>
        <taxon>Pezizomycetes</taxon>
        <taxon>Pezizales</taxon>
        <taxon>Pyronemataceae</taxon>
        <taxon>Pyronema</taxon>
    </lineage>
</organism>
<evidence type="ECO:0000313" key="12">
    <source>
        <dbReference type="Proteomes" id="UP000018144"/>
    </source>
</evidence>
<dbReference type="InterPro" id="IPR006094">
    <property type="entry name" value="Oxid_FAD_bind_N"/>
</dbReference>
<dbReference type="UniPathway" id="UPA00771">
    <property type="reaction ID" value="UER00766"/>
</dbReference>
<dbReference type="STRING" id="1076935.U4LR69"/>